<dbReference type="EMBL" id="BART01017079">
    <property type="protein sequence ID" value="GAG74942.1"/>
    <property type="molecule type" value="Genomic_DNA"/>
</dbReference>
<organism evidence="2">
    <name type="scientific">marine sediment metagenome</name>
    <dbReference type="NCBI Taxonomy" id="412755"/>
    <lineage>
        <taxon>unclassified sequences</taxon>
        <taxon>metagenomes</taxon>
        <taxon>ecological metagenomes</taxon>
    </lineage>
</organism>
<evidence type="ECO:0000256" key="1">
    <source>
        <dbReference type="SAM" id="MobiDB-lite"/>
    </source>
</evidence>
<comment type="caution">
    <text evidence="2">The sequence shown here is derived from an EMBL/GenBank/DDBJ whole genome shotgun (WGS) entry which is preliminary data.</text>
</comment>
<sequence length="286" mass="31501">QLDALVSRYAWERYKVKGPDDATIRRLYPHMKVSMDPDDVIPETDDVTVEILKGDSPPPGIFQELATVSAQARPPQVLAGMRPAGVYTAQGTEDLIGTSKTIYKDVIKNFEDGLGIAMGIGARIIETVYGHSVRFGEKVIKPEDIDGHYDCAVHLLAEPPEATDMRKNLGANLRRAGSISLLTELTKYHDMSREEAEDELSQILAEKALQQVLSTEFLTRDAMARQGMDQALEEIKEAEKKASKFPPPRREPETIPTGQESTQKRDRGSPEMQGGPSPREVAMGGG</sequence>
<proteinExistence type="predicted"/>
<evidence type="ECO:0000313" key="2">
    <source>
        <dbReference type="EMBL" id="GAG74942.1"/>
    </source>
</evidence>
<accession>X1B0Q7</accession>
<gene>
    <name evidence="2" type="ORF">S01H4_32621</name>
</gene>
<dbReference type="AlphaFoldDB" id="X1B0Q7"/>
<reference evidence="2" key="1">
    <citation type="journal article" date="2014" name="Front. Microbiol.">
        <title>High frequency of phylogenetically diverse reductive dehalogenase-homologous genes in deep subseafloor sedimentary metagenomes.</title>
        <authorList>
            <person name="Kawai M."/>
            <person name="Futagami T."/>
            <person name="Toyoda A."/>
            <person name="Takaki Y."/>
            <person name="Nishi S."/>
            <person name="Hori S."/>
            <person name="Arai W."/>
            <person name="Tsubouchi T."/>
            <person name="Morono Y."/>
            <person name="Uchiyama I."/>
            <person name="Ito T."/>
            <person name="Fujiyama A."/>
            <person name="Inagaki F."/>
            <person name="Takami H."/>
        </authorList>
    </citation>
    <scope>NUCLEOTIDE SEQUENCE</scope>
    <source>
        <strain evidence="2">Expedition CK06-06</strain>
    </source>
</reference>
<feature type="compositionally biased region" description="Basic and acidic residues" evidence="1">
    <location>
        <begin position="235"/>
        <end position="253"/>
    </location>
</feature>
<feature type="non-terminal residue" evidence="2">
    <location>
        <position position="1"/>
    </location>
</feature>
<name>X1B0Q7_9ZZZZ</name>
<feature type="region of interest" description="Disordered" evidence="1">
    <location>
        <begin position="235"/>
        <end position="286"/>
    </location>
</feature>
<protein>
    <submittedName>
        <fullName evidence="2">Uncharacterized protein</fullName>
    </submittedName>
</protein>